<dbReference type="EMBL" id="CM023471">
    <property type="protein sequence ID" value="KAH7965816.1"/>
    <property type="molecule type" value="Genomic_DNA"/>
</dbReference>
<evidence type="ECO:0000313" key="1">
    <source>
        <dbReference type="EMBL" id="KAH7965816.1"/>
    </source>
</evidence>
<reference evidence="1" key="1">
    <citation type="submission" date="2020-05" db="EMBL/GenBank/DDBJ databases">
        <title>Large-scale comparative analyses of tick genomes elucidate their genetic diversity and vector capacities.</title>
        <authorList>
            <person name="Jia N."/>
            <person name="Wang J."/>
            <person name="Shi W."/>
            <person name="Du L."/>
            <person name="Sun Y."/>
            <person name="Zhan W."/>
            <person name="Jiang J."/>
            <person name="Wang Q."/>
            <person name="Zhang B."/>
            <person name="Ji P."/>
            <person name="Sakyi L.B."/>
            <person name="Cui X."/>
            <person name="Yuan T."/>
            <person name="Jiang B."/>
            <person name="Yang W."/>
            <person name="Lam T.T.-Y."/>
            <person name="Chang Q."/>
            <person name="Ding S."/>
            <person name="Wang X."/>
            <person name="Zhu J."/>
            <person name="Ruan X."/>
            <person name="Zhao L."/>
            <person name="Wei J."/>
            <person name="Que T."/>
            <person name="Du C."/>
            <person name="Cheng J."/>
            <person name="Dai P."/>
            <person name="Han X."/>
            <person name="Huang E."/>
            <person name="Gao Y."/>
            <person name="Liu J."/>
            <person name="Shao H."/>
            <person name="Ye R."/>
            <person name="Li L."/>
            <person name="Wei W."/>
            <person name="Wang X."/>
            <person name="Wang C."/>
            <person name="Yang T."/>
            <person name="Huo Q."/>
            <person name="Li W."/>
            <person name="Guo W."/>
            <person name="Chen H."/>
            <person name="Zhou L."/>
            <person name="Ni X."/>
            <person name="Tian J."/>
            <person name="Zhou Y."/>
            <person name="Sheng Y."/>
            <person name="Liu T."/>
            <person name="Pan Y."/>
            <person name="Xia L."/>
            <person name="Li J."/>
            <person name="Zhao F."/>
            <person name="Cao W."/>
        </authorList>
    </citation>
    <scope>NUCLEOTIDE SEQUENCE</scope>
    <source>
        <strain evidence="1">Dsil-2018</strain>
    </source>
</reference>
<organism evidence="1 2">
    <name type="scientific">Dermacentor silvarum</name>
    <name type="common">Tick</name>
    <dbReference type="NCBI Taxonomy" id="543639"/>
    <lineage>
        <taxon>Eukaryota</taxon>
        <taxon>Metazoa</taxon>
        <taxon>Ecdysozoa</taxon>
        <taxon>Arthropoda</taxon>
        <taxon>Chelicerata</taxon>
        <taxon>Arachnida</taxon>
        <taxon>Acari</taxon>
        <taxon>Parasitiformes</taxon>
        <taxon>Ixodida</taxon>
        <taxon>Ixodoidea</taxon>
        <taxon>Ixodidae</taxon>
        <taxon>Rhipicephalinae</taxon>
        <taxon>Dermacentor</taxon>
    </lineage>
</organism>
<gene>
    <name evidence="1" type="ORF">HPB49_011293</name>
</gene>
<evidence type="ECO:0000313" key="2">
    <source>
        <dbReference type="Proteomes" id="UP000821865"/>
    </source>
</evidence>
<sequence length="148" mass="15818">MHSGDATAAAEVVQPKRRLSAPRHHFGDEDGHRDIAQTAVPRDSGHASDTFALLVSVVPKLSTRVRSRRVVSNSPLRAPASLPGHEGARIFYALLAPPPRKPPLSSGTTDTTLTKGAKHETQPTADSTVASAPDVYDVAVDKALHHRR</sequence>
<accession>A0ACB8DCQ3</accession>
<comment type="caution">
    <text evidence="1">The sequence shown here is derived from an EMBL/GenBank/DDBJ whole genome shotgun (WGS) entry which is preliminary data.</text>
</comment>
<dbReference type="Proteomes" id="UP000821865">
    <property type="component" value="Chromosome 2"/>
</dbReference>
<protein>
    <submittedName>
        <fullName evidence="1">Uncharacterized protein</fullName>
    </submittedName>
</protein>
<keyword evidence="2" id="KW-1185">Reference proteome</keyword>
<name>A0ACB8DCQ3_DERSI</name>
<proteinExistence type="predicted"/>